<gene>
    <name evidence="1" type="ORF">EPHNCH_1157</name>
</gene>
<dbReference type="EMBL" id="LANT01000008">
    <property type="protein sequence ID" value="KJV63245.1"/>
    <property type="molecule type" value="Genomic_DNA"/>
</dbReference>
<name>A0A0F3N599_ANAPH</name>
<dbReference type="PATRIC" id="fig|1359161.3.peg.1305"/>
<comment type="caution">
    <text evidence="1">The sequence shown here is derived from an EMBL/GenBank/DDBJ whole genome shotgun (WGS) entry which is preliminary data.</text>
</comment>
<dbReference type="Proteomes" id="UP000033754">
    <property type="component" value="Unassembled WGS sequence"/>
</dbReference>
<accession>A0A0F3N599</accession>
<protein>
    <submittedName>
        <fullName evidence="1">Uncharacterized protein</fullName>
    </submittedName>
</protein>
<evidence type="ECO:0000313" key="1">
    <source>
        <dbReference type="EMBL" id="KJV63245.1"/>
    </source>
</evidence>
<sequence>MHGHDIVGNYVAGYRSTYDRLISGLQNRDLSYFAILKALLYILDQAAESVGRAQSIVEKVGAGTNINAVHLALSQKRFLSTIEAIGAAIEGATADARREKRVIHFLKRRGNALL</sequence>
<proteinExistence type="predicted"/>
<organism evidence="1 2">
    <name type="scientific">Anaplasma phagocytophilum str. NCH-1</name>
    <dbReference type="NCBI Taxonomy" id="1359161"/>
    <lineage>
        <taxon>Bacteria</taxon>
        <taxon>Pseudomonadati</taxon>
        <taxon>Pseudomonadota</taxon>
        <taxon>Alphaproteobacteria</taxon>
        <taxon>Rickettsiales</taxon>
        <taxon>Anaplasmataceae</taxon>
        <taxon>Anaplasma</taxon>
        <taxon>phagocytophilum group</taxon>
    </lineage>
</organism>
<dbReference type="AlphaFoldDB" id="A0A0F3N599"/>
<dbReference type="GeneID" id="92748159"/>
<evidence type="ECO:0000313" key="2">
    <source>
        <dbReference type="Proteomes" id="UP000033754"/>
    </source>
</evidence>
<dbReference type="RefSeq" id="WP_011450929.1">
    <property type="nucleotide sequence ID" value="NZ_LANT01000008.1"/>
</dbReference>
<reference evidence="1 2" key="1">
    <citation type="submission" date="2015-01" db="EMBL/GenBank/DDBJ databases">
        <title>Genome Sequencing of Rickettsiales.</title>
        <authorList>
            <person name="Daugherty S.C."/>
            <person name="Su Q."/>
            <person name="Abolude K."/>
            <person name="Beier-Sexton M."/>
            <person name="Carlyon J.A."/>
            <person name="Carter R."/>
            <person name="Day N.P."/>
            <person name="Dumler S.J."/>
            <person name="Dyachenko V."/>
            <person name="Godinez A."/>
            <person name="Kurtti T.J."/>
            <person name="Lichay M."/>
            <person name="Mullins K.E."/>
            <person name="Ott S."/>
            <person name="Pappas-Brown V."/>
            <person name="Paris D.H."/>
            <person name="Patel P."/>
            <person name="Richards A.L."/>
            <person name="Sadzewicz L."/>
            <person name="Sears K."/>
            <person name="Seidman D."/>
            <person name="Sengamalay N."/>
            <person name="Stenos J."/>
            <person name="Tallon L.J."/>
            <person name="Vincent G."/>
            <person name="Fraser C.M."/>
            <person name="Munderloh U."/>
            <person name="Dunning-Hotopp J.C."/>
        </authorList>
    </citation>
    <scope>NUCLEOTIDE SEQUENCE [LARGE SCALE GENOMIC DNA]</scope>
    <source>
        <strain evidence="1 2">NCH-1</strain>
    </source>
</reference>